<protein>
    <submittedName>
        <fullName evidence="2">Metal-dependent hydrolase, endonuclease/exonuclease/phosphatase family</fullName>
    </submittedName>
</protein>
<dbReference type="GO" id="GO:0006506">
    <property type="term" value="P:GPI anchor biosynthetic process"/>
    <property type="evidence" value="ECO:0007669"/>
    <property type="project" value="TreeGrafter"/>
</dbReference>
<gene>
    <name evidence="2" type="ORF">SAMN02745193_02540</name>
</gene>
<dbReference type="GO" id="GO:0016020">
    <property type="term" value="C:membrane"/>
    <property type="evidence" value="ECO:0007669"/>
    <property type="project" value="GOC"/>
</dbReference>
<reference evidence="3" key="1">
    <citation type="submission" date="2016-12" db="EMBL/GenBank/DDBJ databases">
        <authorList>
            <person name="Varghese N."/>
            <person name="Submissions S."/>
        </authorList>
    </citation>
    <scope>NUCLEOTIDE SEQUENCE [LARGE SCALE GENOMIC DNA]</scope>
    <source>
        <strain evidence="3">DSM 11032</strain>
    </source>
</reference>
<dbReference type="GO" id="GO:0004527">
    <property type="term" value="F:exonuclease activity"/>
    <property type="evidence" value="ECO:0007669"/>
    <property type="project" value="UniProtKB-KW"/>
</dbReference>
<keyword evidence="2" id="KW-0540">Nuclease</keyword>
<dbReference type="Gene3D" id="3.60.10.10">
    <property type="entry name" value="Endonuclease/exonuclease/phosphatase"/>
    <property type="match status" value="1"/>
</dbReference>
<dbReference type="RefSeq" id="WP_072675383.1">
    <property type="nucleotide sequence ID" value="NZ_FRDF01000015.1"/>
</dbReference>
<dbReference type="PANTHER" id="PTHR14859:SF15">
    <property type="entry name" value="ENDONUCLEASE_EXONUCLEASE_PHOSPHATASE DOMAIN-CONTAINING PROTEIN"/>
    <property type="match status" value="1"/>
</dbReference>
<evidence type="ECO:0000313" key="3">
    <source>
        <dbReference type="Proteomes" id="UP000184391"/>
    </source>
</evidence>
<dbReference type="AlphaFoldDB" id="A0A1M7SWU4"/>
<evidence type="ECO:0000259" key="1">
    <source>
        <dbReference type="Pfam" id="PF03372"/>
    </source>
</evidence>
<name>A0A1M7SWU4_9SPHN</name>
<dbReference type="InterPro" id="IPR036691">
    <property type="entry name" value="Endo/exonu/phosph_ase_sf"/>
</dbReference>
<feature type="domain" description="Endonuclease/exonuclease/phosphatase" evidence="1">
    <location>
        <begin position="24"/>
        <end position="240"/>
    </location>
</feature>
<dbReference type="GO" id="GO:0004519">
    <property type="term" value="F:endonuclease activity"/>
    <property type="evidence" value="ECO:0007669"/>
    <property type="project" value="UniProtKB-KW"/>
</dbReference>
<accession>A0A1M7SWU4</accession>
<dbReference type="Pfam" id="PF03372">
    <property type="entry name" value="Exo_endo_phos"/>
    <property type="match status" value="1"/>
</dbReference>
<dbReference type="SUPFAM" id="SSF56219">
    <property type="entry name" value="DNase I-like"/>
    <property type="match status" value="1"/>
</dbReference>
<sequence length="255" mass="28131">MSDTPPPPPSATLSPLPPRTIKVASYNIHKGVGTDRKRDPARILKVLEEIDADIVALQEADLRFGTRASVLPPFLIQNHTDYTAVPLDVQHDSMGWHGNAILVKDSVTVEHHDIIHMPCLEPRGVVTATLEIGGASISIYGMHLDLSGLWRVRQARAIAALAEEAREHRPTVLMGDLNEWRAQAGCFREFSRNFSILDTGPSFHAARPVGRLDRIMHCERLIAKDCGVHRSALATIASDHLPVWAEFTLGQRASE</sequence>
<dbReference type="PANTHER" id="PTHR14859">
    <property type="entry name" value="CALCOFLUOR WHITE HYPERSENSITIVE PROTEIN PRECURSOR"/>
    <property type="match status" value="1"/>
</dbReference>
<keyword evidence="2" id="KW-0269">Exonuclease</keyword>
<keyword evidence="3" id="KW-1185">Reference proteome</keyword>
<dbReference type="InterPro" id="IPR051916">
    <property type="entry name" value="GPI-anchor_lipid_remodeler"/>
</dbReference>
<keyword evidence="2" id="KW-0378">Hydrolase</keyword>
<evidence type="ECO:0000313" key="2">
    <source>
        <dbReference type="EMBL" id="SHN62997.1"/>
    </source>
</evidence>
<dbReference type="InterPro" id="IPR005135">
    <property type="entry name" value="Endo/exonuclease/phosphatase"/>
</dbReference>
<proteinExistence type="predicted"/>
<dbReference type="EMBL" id="FRDF01000015">
    <property type="protein sequence ID" value="SHN62997.1"/>
    <property type="molecule type" value="Genomic_DNA"/>
</dbReference>
<keyword evidence="2" id="KW-0255">Endonuclease</keyword>
<dbReference type="STRING" id="198312.SAMN02745193_02540"/>
<organism evidence="2 3">
    <name type="scientific">Erythrobacter sanguineus</name>
    <dbReference type="NCBI Taxonomy" id="198312"/>
    <lineage>
        <taxon>Bacteria</taxon>
        <taxon>Pseudomonadati</taxon>
        <taxon>Pseudomonadota</taxon>
        <taxon>Alphaproteobacteria</taxon>
        <taxon>Sphingomonadales</taxon>
        <taxon>Erythrobacteraceae</taxon>
        <taxon>Erythrobacter/Porphyrobacter group</taxon>
        <taxon>Erythrobacter</taxon>
    </lineage>
</organism>
<dbReference type="Proteomes" id="UP000184391">
    <property type="component" value="Unassembled WGS sequence"/>
</dbReference>